<dbReference type="EMBL" id="JSYZ01000011">
    <property type="protein sequence ID" value="KPA90082.1"/>
    <property type="molecule type" value="Genomic_DNA"/>
</dbReference>
<protein>
    <submittedName>
        <fullName evidence="1">Uncharacterized protein</fullName>
    </submittedName>
</protein>
<proteinExistence type="predicted"/>
<gene>
    <name evidence="1" type="ORF">PF66_03215</name>
</gene>
<name>A0A0N0VJP6_9PSED</name>
<dbReference type="STRING" id="50340.PF66_03215"/>
<organism evidence="1 2">
    <name type="scientific">Pseudomonas asplenii</name>
    <dbReference type="NCBI Taxonomy" id="53407"/>
    <lineage>
        <taxon>Bacteria</taxon>
        <taxon>Pseudomonadati</taxon>
        <taxon>Pseudomonadota</taxon>
        <taxon>Gammaproteobacteria</taxon>
        <taxon>Pseudomonadales</taxon>
        <taxon>Pseudomonadaceae</taxon>
        <taxon>Pseudomonas</taxon>
    </lineage>
</organism>
<dbReference type="Proteomes" id="UP000037931">
    <property type="component" value="Unassembled WGS sequence"/>
</dbReference>
<accession>A0A0N0VJP6</accession>
<dbReference type="AlphaFoldDB" id="A0A0N0VJP6"/>
<reference evidence="1 2" key="1">
    <citation type="journal article" date="2015" name="PLoS ONE">
        <title>Rice-Infecting Pseudomonas Genomes Are Highly Accessorized and Harbor Multiple Putative Virulence Mechanisms to Cause Sheath Brown Rot.</title>
        <authorList>
            <person name="Quibod I.L."/>
            <person name="Grande G."/>
            <person name="Oreiro E.G."/>
            <person name="Borja F.N."/>
            <person name="Dossa G.S."/>
            <person name="Mauleon R."/>
            <person name="Cruz C.V."/>
            <person name="Oliva R."/>
        </authorList>
    </citation>
    <scope>NUCLEOTIDE SEQUENCE [LARGE SCALE GENOMIC DNA]</scope>
    <source>
        <strain evidence="1 2">IRRI 6609</strain>
    </source>
</reference>
<keyword evidence="2" id="KW-1185">Reference proteome</keyword>
<comment type="caution">
    <text evidence="1">The sequence shown here is derived from an EMBL/GenBank/DDBJ whole genome shotgun (WGS) entry which is preliminary data.</text>
</comment>
<evidence type="ECO:0000313" key="1">
    <source>
        <dbReference type="EMBL" id="KPA90082.1"/>
    </source>
</evidence>
<sequence>MEKYFDNSGLFKAASYHCNQSLDGDIARWELKNIALNTKEFLICPKNYSEFLL</sequence>
<evidence type="ECO:0000313" key="2">
    <source>
        <dbReference type="Proteomes" id="UP000037931"/>
    </source>
</evidence>